<dbReference type="AlphaFoldDB" id="A0AAV0NZ74"/>
<reference evidence="1" key="1">
    <citation type="submission" date="2022-08" db="EMBL/GenBank/DDBJ databases">
        <authorList>
            <person name="Gutierrez-Valencia J."/>
        </authorList>
    </citation>
    <scope>NUCLEOTIDE SEQUENCE</scope>
</reference>
<dbReference type="GO" id="GO:0031982">
    <property type="term" value="C:vesicle"/>
    <property type="evidence" value="ECO:0007669"/>
    <property type="project" value="TreeGrafter"/>
</dbReference>
<dbReference type="EMBL" id="CAMGYJ010000008">
    <property type="protein sequence ID" value="CAI0463893.1"/>
    <property type="molecule type" value="Genomic_DNA"/>
</dbReference>
<dbReference type="GO" id="GO:0072318">
    <property type="term" value="P:clathrin coat disassembly"/>
    <property type="evidence" value="ECO:0007669"/>
    <property type="project" value="TreeGrafter"/>
</dbReference>
<sequence length="41" mass="4825">TYQKAFLCLHPDKLQKKGATQEQKYIAEKVFDVLQVKFLLI</sequence>
<evidence type="ECO:0008006" key="3">
    <source>
        <dbReference type="Google" id="ProtNLM"/>
    </source>
</evidence>
<protein>
    <recommendedName>
        <fullName evidence="3">J domain-containing protein</fullName>
    </recommendedName>
</protein>
<comment type="caution">
    <text evidence="1">The sequence shown here is derived from an EMBL/GenBank/DDBJ whole genome shotgun (WGS) entry which is preliminary data.</text>
</comment>
<dbReference type="SUPFAM" id="SSF46565">
    <property type="entry name" value="Chaperone J-domain"/>
    <property type="match status" value="1"/>
</dbReference>
<dbReference type="GO" id="GO:0030276">
    <property type="term" value="F:clathrin binding"/>
    <property type="evidence" value="ECO:0007669"/>
    <property type="project" value="TreeGrafter"/>
</dbReference>
<dbReference type="PANTHER" id="PTHR23172:SF64">
    <property type="entry name" value="J DOMAIN-CONTAINING PROTEIN REQUIRED FOR CHLOROPLAST ACCUMULATION RESPONSE 1"/>
    <property type="match status" value="1"/>
</dbReference>
<proteinExistence type="predicted"/>
<organism evidence="1 2">
    <name type="scientific">Linum tenue</name>
    <dbReference type="NCBI Taxonomy" id="586396"/>
    <lineage>
        <taxon>Eukaryota</taxon>
        <taxon>Viridiplantae</taxon>
        <taxon>Streptophyta</taxon>
        <taxon>Embryophyta</taxon>
        <taxon>Tracheophyta</taxon>
        <taxon>Spermatophyta</taxon>
        <taxon>Magnoliopsida</taxon>
        <taxon>eudicotyledons</taxon>
        <taxon>Gunneridae</taxon>
        <taxon>Pentapetalae</taxon>
        <taxon>rosids</taxon>
        <taxon>fabids</taxon>
        <taxon>Malpighiales</taxon>
        <taxon>Linaceae</taxon>
        <taxon>Linum</taxon>
    </lineage>
</organism>
<dbReference type="Proteomes" id="UP001154282">
    <property type="component" value="Unassembled WGS sequence"/>
</dbReference>
<dbReference type="PANTHER" id="PTHR23172">
    <property type="entry name" value="AUXILIN/CYCLIN G-ASSOCIATED KINASE-RELATED"/>
    <property type="match status" value="1"/>
</dbReference>
<keyword evidence="2" id="KW-1185">Reference proteome</keyword>
<accession>A0AAV0NZ74</accession>
<dbReference type="GO" id="GO:0005737">
    <property type="term" value="C:cytoplasm"/>
    <property type="evidence" value="ECO:0007669"/>
    <property type="project" value="TreeGrafter"/>
</dbReference>
<gene>
    <name evidence="1" type="ORF">LITE_LOCUS35945</name>
</gene>
<evidence type="ECO:0000313" key="1">
    <source>
        <dbReference type="EMBL" id="CAI0463893.1"/>
    </source>
</evidence>
<dbReference type="Gene3D" id="1.10.287.110">
    <property type="entry name" value="DnaJ domain"/>
    <property type="match status" value="1"/>
</dbReference>
<dbReference type="InterPro" id="IPR036869">
    <property type="entry name" value="J_dom_sf"/>
</dbReference>
<evidence type="ECO:0000313" key="2">
    <source>
        <dbReference type="Proteomes" id="UP001154282"/>
    </source>
</evidence>
<name>A0AAV0NZ74_9ROSI</name>
<feature type="non-terminal residue" evidence="1">
    <location>
        <position position="1"/>
    </location>
</feature>
<dbReference type="GO" id="GO:0072583">
    <property type="term" value="P:clathrin-dependent endocytosis"/>
    <property type="evidence" value="ECO:0007669"/>
    <property type="project" value="TreeGrafter"/>
</dbReference>